<sequence length="156" mass="16520">MGRRLPRLAARQHPDLTTAVRPAPGRLRVPLLILLGLDGVLSALLAVFFLPLRLGPVPFPISALLSGILNAALVWAALQLTSTPRLGALPLWTWLATLLVLMTITPGDDIVFGGSGLMEFGPVLLVALGAVPAAWLVMKAGDQRVPTRAPSATRTR</sequence>
<protein>
    <recommendedName>
        <fullName evidence="3">Facilitated glucose transporter</fullName>
    </recommendedName>
</protein>
<proteinExistence type="predicted"/>
<feature type="transmembrane region" description="Helical" evidence="1">
    <location>
        <begin position="85"/>
        <end position="105"/>
    </location>
</feature>
<dbReference type="STRING" id="350054.Mflv_2166"/>
<dbReference type="eggNOG" id="ENOG5031QBU">
    <property type="taxonomic scope" value="Bacteria"/>
</dbReference>
<dbReference type="HOGENOM" id="CLU_144608_1_0_11"/>
<organism evidence="2">
    <name type="scientific">Mycolicibacterium gilvum (strain PYR-GCK)</name>
    <name type="common">Mycobacterium gilvum (strain PYR-GCK)</name>
    <dbReference type="NCBI Taxonomy" id="350054"/>
    <lineage>
        <taxon>Bacteria</taxon>
        <taxon>Bacillati</taxon>
        <taxon>Actinomycetota</taxon>
        <taxon>Actinomycetes</taxon>
        <taxon>Mycobacteriales</taxon>
        <taxon>Mycobacteriaceae</taxon>
        <taxon>Mycolicibacterium</taxon>
    </lineage>
</organism>
<reference evidence="2" key="2">
    <citation type="journal article" date="2013" name="PLoS ONE">
        <title>A Gene Expression Study of the Activities of Aromatic Ring-Cleavage Dioxygenases in Mycobacterium gilvum PYR-GCK to Changes in Salinity and pH during Pyrene Degradation.</title>
        <authorList>
            <person name="Badejo A.C."/>
            <person name="Badejo A.O."/>
            <person name="Shin K.H."/>
            <person name="Chai Y.G."/>
        </authorList>
    </citation>
    <scope>NUCLEOTIDE SEQUENCE [LARGE SCALE GENOMIC DNA]</scope>
    <source>
        <strain evidence="2">PYR-GCK</strain>
    </source>
</reference>
<name>A4T8Z9_MYCGI</name>
<evidence type="ECO:0008006" key="3">
    <source>
        <dbReference type="Google" id="ProtNLM"/>
    </source>
</evidence>
<keyword evidence="1" id="KW-1133">Transmembrane helix</keyword>
<dbReference type="KEGG" id="mgi:Mflv_2166"/>
<reference evidence="2" key="1">
    <citation type="submission" date="2007-04" db="EMBL/GenBank/DDBJ databases">
        <authorList>
            <consortium name="US DOE Joint Genome Institute"/>
            <person name="Copeland A."/>
            <person name="Lucas S."/>
            <person name="Lapidus A."/>
            <person name="Barry K."/>
            <person name="Detter J.C."/>
            <person name="Glavina del Rio T."/>
            <person name="Hammon N."/>
            <person name="Israni S."/>
            <person name="Dalin E."/>
            <person name="Tice H."/>
            <person name="Pitluck S."/>
            <person name="Chain P."/>
            <person name="Malfatti S."/>
            <person name="Shin M."/>
            <person name="Vergez L."/>
            <person name="Schmutz J."/>
            <person name="Larimer F."/>
            <person name="Land M."/>
            <person name="Hauser L."/>
            <person name="Kyrpides N."/>
            <person name="Mikhailova N."/>
            <person name="Miller C."/>
            <person name="Richardson P."/>
        </authorList>
    </citation>
    <scope>NUCLEOTIDE SEQUENCE</scope>
    <source>
        <strain evidence="2">PYR-GCK</strain>
    </source>
</reference>
<dbReference type="EMBL" id="CP000656">
    <property type="protein sequence ID" value="ABP44644.1"/>
    <property type="molecule type" value="Genomic_DNA"/>
</dbReference>
<feature type="transmembrane region" description="Helical" evidence="1">
    <location>
        <begin position="31"/>
        <end position="51"/>
    </location>
</feature>
<keyword evidence="1" id="KW-0812">Transmembrane</keyword>
<evidence type="ECO:0000256" key="1">
    <source>
        <dbReference type="SAM" id="Phobius"/>
    </source>
</evidence>
<gene>
    <name evidence="2" type="ordered locus">Mflv_2166</name>
</gene>
<keyword evidence="1" id="KW-0472">Membrane</keyword>
<dbReference type="AlphaFoldDB" id="A4T8Z9"/>
<feature type="transmembrane region" description="Helical" evidence="1">
    <location>
        <begin position="117"/>
        <end position="138"/>
    </location>
</feature>
<dbReference type="OrthoDB" id="4774349at2"/>
<accession>A4T8Z9</accession>
<feature type="transmembrane region" description="Helical" evidence="1">
    <location>
        <begin position="57"/>
        <end position="78"/>
    </location>
</feature>
<evidence type="ECO:0000313" key="2">
    <source>
        <dbReference type="EMBL" id="ABP44644.1"/>
    </source>
</evidence>